<protein>
    <submittedName>
        <fullName evidence="1">Uncharacterized protein</fullName>
    </submittedName>
</protein>
<reference evidence="1 2" key="1">
    <citation type="submission" date="2016-11" db="EMBL/GenBank/DDBJ databases">
        <authorList>
            <person name="Varghese N."/>
            <person name="Submissions S."/>
        </authorList>
    </citation>
    <scope>NUCLEOTIDE SEQUENCE [LARGE SCALE GENOMIC DNA]</scope>
    <source>
        <strain evidence="1 2">DSM 29341</strain>
    </source>
</reference>
<proteinExistence type="predicted"/>
<accession>A0A1M4ZSR1</accession>
<dbReference type="EMBL" id="FQVK01000021">
    <property type="protein sequence ID" value="SHF21048.1"/>
    <property type="molecule type" value="Genomic_DNA"/>
</dbReference>
<organism evidence="1 2">
    <name type="scientific">Ruegeria intermedia</name>
    <dbReference type="NCBI Taxonomy" id="996115"/>
    <lineage>
        <taxon>Bacteria</taxon>
        <taxon>Pseudomonadati</taxon>
        <taxon>Pseudomonadota</taxon>
        <taxon>Alphaproteobacteria</taxon>
        <taxon>Rhodobacterales</taxon>
        <taxon>Roseobacteraceae</taxon>
        <taxon>Ruegeria</taxon>
    </lineage>
</organism>
<evidence type="ECO:0000313" key="1">
    <source>
        <dbReference type="EMBL" id="SHF21048.1"/>
    </source>
</evidence>
<dbReference type="Proteomes" id="UP000325134">
    <property type="component" value="Unassembled WGS sequence"/>
</dbReference>
<keyword evidence="2" id="KW-1185">Reference proteome</keyword>
<name>A0A1M4ZSR1_9RHOB</name>
<sequence>MATTGSKSPDARFPRWKVNRFSAHKGVTFRLAAPTELQVAPLDGKVVIGTQLNESGSHLMTTTRLFPTLSLLAVVAGCATTGAVSGDDEPGTLTTLPDSVVAMAAPSQDLSAVRLMPEDGCYWYRHVGPVEITYLPLRTTEGRPICTRVQ</sequence>
<dbReference type="AlphaFoldDB" id="A0A1M4ZSR1"/>
<gene>
    <name evidence="1" type="ORF">SAMN05444279_12156</name>
</gene>
<evidence type="ECO:0000313" key="2">
    <source>
        <dbReference type="Proteomes" id="UP000325134"/>
    </source>
</evidence>